<dbReference type="InterPro" id="IPR013783">
    <property type="entry name" value="Ig-like_fold"/>
</dbReference>
<dbReference type="InterPro" id="IPR036116">
    <property type="entry name" value="FN3_sf"/>
</dbReference>
<comment type="caution">
    <text evidence="1">The sequence shown here is derived from an EMBL/GenBank/DDBJ whole genome shotgun (WGS) entry which is preliminary data.</text>
</comment>
<gene>
    <name evidence="1" type="ORF">ACFSUL_10745</name>
</gene>
<dbReference type="RefSeq" id="WP_377935243.1">
    <property type="nucleotide sequence ID" value="NZ_JBHUMF010000026.1"/>
</dbReference>
<dbReference type="Proteomes" id="UP001597506">
    <property type="component" value="Unassembled WGS sequence"/>
</dbReference>
<accession>A0ABW5RRH6</accession>
<evidence type="ECO:0008006" key="3">
    <source>
        <dbReference type="Google" id="ProtNLM"/>
    </source>
</evidence>
<evidence type="ECO:0000313" key="1">
    <source>
        <dbReference type="EMBL" id="MFD2681221.1"/>
    </source>
</evidence>
<dbReference type="EMBL" id="JBHUMF010000026">
    <property type="protein sequence ID" value="MFD2681221.1"/>
    <property type="molecule type" value="Genomic_DNA"/>
</dbReference>
<keyword evidence="2" id="KW-1185">Reference proteome</keyword>
<dbReference type="Gene3D" id="2.60.40.10">
    <property type="entry name" value="Immunoglobulins"/>
    <property type="match status" value="1"/>
</dbReference>
<protein>
    <recommendedName>
        <fullName evidence="3">Fibronectin type-III domain-containing protein</fullName>
    </recommendedName>
</protein>
<proteinExistence type="predicted"/>
<reference evidence="2" key="1">
    <citation type="journal article" date="2019" name="Int. J. Syst. Evol. Microbiol.">
        <title>The Global Catalogue of Microorganisms (GCM) 10K type strain sequencing project: providing services to taxonomists for standard genome sequencing and annotation.</title>
        <authorList>
            <consortium name="The Broad Institute Genomics Platform"/>
            <consortium name="The Broad Institute Genome Sequencing Center for Infectious Disease"/>
            <person name="Wu L."/>
            <person name="Ma J."/>
        </authorList>
    </citation>
    <scope>NUCLEOTIDE SEQUENCE [LARGE SCALE GENOMIC DNA]</scope>
    <source>
        <strain evidence="2">KCTC 3913</strain>
    </source>
</reference>
<dbReference type="SUPFAM" id="SSF49265">
    <property type="entry name" value="Fibronectin type III"/>
    <property type="match status" value="1"/>
</dbReference>
<sequence>MNIKRVLISHGLLTPPKDTTPPPPITNFVAVAEQGSGIVDLSWTNPTDADFEGVKIQRSTGGYVASPNEGTTVYDGVGESYTDEDIVSGTTYYYRAFPYDKAGNFNQLSSQQVSATPVLSDDPSGSAGNANLIAGDMTAGYFGTVSAGEFIDGDTLASEVGLTAGTSQHSNTDWLKFSSEGKPIFSPLKPVRYSLSWDDINAVDLVYGNKTVVIDGLTYKVRLWQGAETNPSNSNETYEGAVGSEWNSLMLPIHTNAPSSWLRGYGYSTEDWGINFTDNDLITHRDAGEGASTLCQEVWGSDANERVRRGWWGVADMDSISSSTTVYGASWRPVLELVQ</sequence>
<evidence type="ECO:0000313" key="2">
    <source>
        <dbReference type="Proteomes" id="UP001597506"/>
    </source>
</evidence>
<organism evidence="1 2">
    <name type="scientific">Bacillus seohaeanensis</name>
    <dbReference type="NCBI Taxonomy" id="284580"/>
    <lineage>
        <taxon>Bacteria</taxon>
        <taxon>Bacillati</taxon>
        <taxon>Bacillota</taxon>
        <taxon>Bacilli</taxon>
        <taxon>Bacillales</taxon>
        <taxon>Bacillaceae</taxon>
        <taxon>Bacillus</taxon>
    </lineage>
</organism>
<name>A0ABW5RRH6_9BACI</name>